<keyword evidence="3" id="KW-1185">Reference proteome</keyword>
<sequence length="114" mass="12779">MTGALEAKTYKKRNVVLPLRVTSVVMLPAVTSCAVGIFQICSKLLQKIRLMAAMPQIRELLQEINGISEECSQIDEGSQSDIDELSEFPEKMQKTLLTRTIISRLSRVDLINIE</sequence>
<evidence type="ECO:0000313" key="2">
    <source>
        <dbReference type="EnsemblMetazoa" id="GPPI037907-PA"/>
    </source>
</evidence>
<evidence type="ECO:0000256" key="1">
    <source>
        <dbReference type="SAM" id="Phobius"/>
    </source>
</evidence>
<protein>
    <submittedName>
        <fullName evidence="2">Uncharacterized protein</fullName>
    </submittedName>
</protein>
<keyword evidence="1" id="KW-0812">Transmembrane</keyword>
<reference evidence="3" key="1">
    <citation type="submission" date="2015-01" db="EMBL/GenBank/DDBJ databases">
        <authorList>
            <person name="Aksoy S."/>
            <person name="Warren W."/>
            <person name="Wilson R.K."/>
        </authorList>
    </citation>
    <scope>NUCLEOTIDE SEQUENCE [LARGE SCALE GENOMIC DNA]</scope>
    <source>
        <strain evidence="3">IAEA</strain>
    </source>
</reference>
<name>A0A1B0BR27_9MUSC</name>
<proteinExistence type="predicted"/>
<reference evidence="2" key="2">
    <citation type="submission" date="2020-05" db="UniProtKB">
        <authorList>
            <consortium name="EnsemblMetazoa"/>
        </authorList>
    </citation>
    <scope>IDENTIFICATION</scope>
    <source>
        <strain evidence="2">IAEA</strain>
    </source>
</reference>
<keyword evidence="1" id="KW-0472">Membrane</keyword>
<dbReference type="EMBL" id="JXJN01018889">
    <property type="status" value="NOT_ANNOTATED_CDS"/>
    <property type="molecule type" value="Genomic_DNA"/>
</dbReference>
<dbReference type="VEuPathDB" id="VectorBase:GPPI037907"/>
<keyword evidence="1" id="KW-1133">Transmembrane helix</keyword>
<organism evidence="2 3">
    <name type="scientific">Glossina palpalis gambiensis</name>
    <dbReference type="NCBI Taxonomy" id="67801"/>
    <lineage>
        <taxon>Eukaryota</taxon>
        <taxon>Metazoa</taxon>
        <taxon>Ecdysozoa</taxon>
        <taxon>Arthropoda</taxon>
        <taxon>Hexapoda</taxon>
        <taxon>Insecta</taxon>
        <taxon>Pterygota</taxon>
        <taxon>Neoptera</taxon>
        <taxon>Endopterygota</taxon>
        <taxon>Diptera</taxon>
        <taxon>Brachycera</taxon>
        <taxon>Muscomorpha</taxon>
        <taxon>Hippoboscoidea</taxon>
        <taxon>Glossinidae</taxon>
        <taxon>Glossina</taxon>
    </lineage>
</organism>
<dbReference type="AlphaFoldDB" id="A0A1B0BR27"/>
<feature type="transmembrane region" description="Helical" evidence="1">
    <location>
        <begin position="20"/>
        <end position="41"/>
    </location>
</feature>
<accession>A0A1B0BR27</accession>
<evidence type="ECO:0000313" key="3">
    <source>
        <dbReference type="Proteomes" id="UP000092460"/>
    </source>
</evidence>
<dbReference type="Proteomes" id="UP000092460">
    <property type="component" value="Unassembled WGS sequence"/>
</dbReference>
<dbReference type="EMBL" id="JXJN01018890">
    <property type="status" value="NOT_ANNOTATED_CDS"/>
    <property type="molecule type" value="Genomic_DNA"/>
</dbReference>
<dbReference type="EnsemblMetazoa" id="GPPI037907-RA">
    <property type="protein sequence ID" value="GPPI037907-PA"/>
    <property type="gene ID" value="GPPI037907"/>
</dbReference>